<proteinExistence type="predicted"/>
<evidence type="ECO:0000313" key="3">
    <source>
        <dbReference type="Proteomes" id="UP000886786"/>
    </source>
</evidence>
<feature type="transmembrane region" description="Helical" evidence="1">
    <location>
        <begin position="70"/>
        <end position="88"/>
    </location>
</feature>
<organism evidence="2 3">
    <name type="scientific">Candidatus Coprosoma intestinipullorum</name>
    <dbReference type="NCBI Taxonomy" id="2840752"/>
    <lineage>
        <taxon>Bacteria</taxon>
        <taxon>Bacillati</taxon>
        <taxon>Bacillota</taxon>
        <taxon>Bacillota incertae sedis</taxon>
        <taxon>Candidatus Coprosoma</taxon>
    </lineage>
</organism>
<dbReference type="Proteomes" id="UP000886786">
    <property type="component" value="Unassembled WGS sequence"/>
</dbReference>
<protein>
    <submittedName>
        <fullName evidence="2">Uncharacterized protein</fullName>
    </submittedName>
</protein>
<reference evidence="2" key="1">
    <citation type="submission" date="2020-10" db="EMBL/GenBank/DDBJ databases">
        <authorList>
            <person name="Gilroy R."/>
        </authorList>
    </citation>
    <scope>NUCLEOTIDE SEQUENCE</scope>
    <source>
        <strain evidence="2">CHK147-3167</strain>
    </source>
</reference>
<sequence>MIFFYISLITYLSYNILKYRSLLISLEAENFNALKYNKRILNDKKRLFLGPELFIALILIVISLTFNIKVIEICVILSYMILFLYALKTKKDKLKITKKHIIRIILLVFIYLLLNVWFCLDYASYHNPNGLIFENSPLYYIILIAMSYLSPYILFVVNFITKAFGRIFKKKDKKNTKKTKK</sequence>
<feature type="transmembrane region" description="Helical" evidence="1">
    <location>
        <begin position="100"/>
        <end position="118"/>
    </location>
</feature>
<dbReference type="EMBL" id="DVFV01000111">
    <property type="protein sequence ID" value="HIQ91258.1"/>
    <property type="molecule type" value="Genomic_DNA"/>
</dbReference>
<reference evidence="2" key="2">
    <citation type="journal article" date="2021" name="PeerJ">
        <title>Extensive microbial diversity within the chicken gut microbiome revealed by metagenomics and culture.</title>
        <authorList>
            <person name="Gilroy R."/>
            <person name="Ravi A."/>
            <person name="Getino M."/>
            <person name="Pursley I."/>
            <person name="Horton D.L."/>
            <person name="Alikhan N.F."/>
            <person name="Baker D."/>
            <person name="Gharbi K."/>
            <person name="Hall N."/>
            <person name="Watson M."/>
            <person name="Adriaenssens E.M."/>
            <person name="Foster-Nyarko E."/>
            <person name="Jarju S."/>
            <person name="Secka A."/>
            <person name="Antonio M."/>
            <person name="Oren A."/>
            <person name="Chaudhuri R.R."/>
            <person name="La Ragione R."/>
            <person name="Hildebrand F."/>
            <person name="Pallen M.J."/>
        </authorList>
    </citation>
    <scope>NUCLEOTIDE SEQUENCE</scope>
    <source>
        <strain evidence="2">CHK147-3167</strain>
    </source>
</reference>
<gene>
    <name evidence="2" type="ORF">IAB27_06540</name>
</gene>
<keyword evidence="1" id="KW-0812">Transmembrane</keyword>
<evidence type="ECO:0000256" key="1">
    <source>
        <dbReference type="SAM" id="Phobius"/>
    </source>
</evidence>
<name>A0A9D0ZS90_9FIRM</name>
<feature type="transmembrane region" description="Helical" evidence="1">
    <location>
        <begin position="138"/>
        <end position="161"/>
    </location>
</feature>
<evidence type="ECO:0000313" key="2">
    <source>
        <dbReference type="EMBL" id="HIQ91258.1"/>
    </source>
</evidence>
<dbReference type="AlphaFoldDB" id="A0A9D0ZS90"/>
<accession>A0A9D0ZS90</accession>
<keyword evidence="1" id="KW-1133">Transmembrane helix</keyword>
<feature type="transmembrane region" description="Helical" evidence="1">
    <location>
        <begin position="47"/>
        <end position="64"/>
    </location>
</feature>
<keyword evidence="1" id="KW-0472">Membrane</keyword>
<comment type="caution">
    <text evidence="2">The sequence shown here is derived from an EMBL/GenBank/DDBJ whole genome shotgun (WGS) entry which is preliminary data.</text>
</comment>